<gene>
    <name evidence="1" type="ORF">RRG08_002543</name>
</gene>
<sequence length="151" mass="16996">MDLSSIAALIVFRMKYPLDTFSHDDNRQKFNIDIGRSLALPQIIRRSAVLTLQNNITAVLDTPRPSANEDVSNLPAKKAKLEDEKRRRCDRCPSKKDKKTIVRERVKYLLKSLPLQDPLLNNASVAVMAQRQFQVRAAGILHEAVSCVVAS</sequence>
<accession>A0AAE0Y5M4</accession>
<evidence type="ECO:0000313" key="1">
    <source>
        <dbReference type="EMBL" id="KAK3732932.1"/>
    </source>
</evidence>
<name>A0AAE0Y5M4_9GAST</name>
<dbReference type="EMBL" id="JAWDGP010006922">
    <property type="protein sequence ID" value="KAK3732932.1"/>
    <property type="molecule type" value="Genomic_DNA"/>
</dbReference>
<dbReference type="AlphaFoldDB" id="A0AAE0Y5M4"/>
<protein>
    <submittedName>
        <fullName evidence="1">Uncharacterized protein</fullName>
    </submittedName>
</protein>
<keyword evidence="2" id="KW-1185">Reference proteome</keyword>
<comment type="caution">
    <text evidence="1">The sequence shown here is derived from an EMBL/GenBank/DDBJ whole genome shotgun (WGS) entry which is preliminary data.</text>
</comment>
<reference evidence="1" key="1">
    <citation type="journal article" date="2023" name="G3 (Bethesda)">
        <title>A reference genome for the long-term kleptoplast-retaining sea slug Elysia crispata morphotype clarki.</title>
        <authorList>
            <person name="Eastman K.E."/>
            <person name="Pendleton A.L."/>
            <person name="Shaikh M.A."/>
            <person name="Suttiyut T."/>
            <person name="Ogas R."/>
            <person name="Tomko P."/>
            <person name="Gavelis G."/>
            <person name="Widhalm J.R."/>
            <person name="Wisecaver J.H."/>
        </authorList>
    </citation>
    <scope>NUCLEOTIDE SEQUENCE</scope>
    <source>
        <strain evidence="1">ECLA1</strain>
    </source>
</reference>
<evidence type="ECO:0000313" key="2">
    <source>
        <dbReference type="Proteomes" id="UP001283361"/>
    </source>
</evidence>
<dbReference type="Proteomes" id="UP001283361">
    <property type="component" value="Unassembled WGS sequence"/>
</dbReference>
<proteinExistence type="predicted"/>
<organism evidence="1 2">
    <name type="scientific">Elysia crispata</name>
    <name type="common">lettuce slug</name>
    <dbReference type="NCBI Taxonomy" id="231223"/>
    <lineage>
        <taxon>Eukaryota</taxon>
        <taxon>Metazoa</taxon>
        <taxon>Spiralia</taxon>
        <taxon>Lophotrochozoa</taxon>
        <taxon>Mollusca</taxon>
        <taxon>Gastropoda</taxon>
        <taxon>Heterobranchia</taxon>
        <taxon>Euthyneura</taxon>
        <taxon>Panpulmonata</taxon>
        <taxon>Sacoglossa</taxon>
        <taxon>Placobranchoidea</taxon>
        <taxon>Plakobranchidae</taxon>
        <taxon>Elysia</taxon>
    </lineage>
</organism>